<evidence type="ECO:0000313" key="7">
    <source>
        <dbReference type="Proteomes" id="UP000031036"/>
    </source>
</evidence>
<sequence>MSSALILNVIVLLSSCCEGHKILVYSPKLFWSHVGFMGRIADILVGAGHDVGPLTFVPFVRASASFNEENMVVERAIGKKMGRGLLGDAELMRRLRNEKFDLGISEAFSSCGFGIFEKIRLHKYLIASNTELMEALTEPFGISYNPAMSQTFLPLQMTWALSSKENLICRGLLGDVELMRRLRDEKFDLGISEAFSFCGFGIFEKIGLHKYLIASNAELMEALTEPFGISYNPAMSQETMARCPSVFVNTNILLDFPREVNSKVVFVGGITASQSSSLSEVSCILRKTLLLSPSVSP</sequence>
<dbReference type="STRING" id="6265.A0A0B2W5K8"/>
<feature type="signal peptide" evidence="5">
    <location>
        <begin position="1"/>
        <end position="19"/>
    </location>
</feature>
<evidence type="ECO:0000256" key="2">
    <source>
        <dbReference type="ARBA" id="ARBA00012544"/>
    </source>
</evidence>
<evidence type="ECO:0000256" key="1">
    <source>
        <dbReference type="ARBA" id="ARBA00009995"/>
    </source>
</evidence>
<organism evidence="6 7">
    <name type="scientific">Toxocara canis</name>
    <name type="common">Canine roundworm</name>
    <dbReference type="NCBI Taxonomy" id="6265"/>
    <lineage>
        <taxon>Eukaryota</taxon>
        <taxon>Metazoa</taxon>
        <taxon>Ecdysozoa</taxon>
        <taxon>Nematoda</taxon>
        <taxon>Chromadorea</taxon>
        <taxon>Rhabditida</taxon>
        <taxon>Spirurina</taxon>
        <taxon>Ascaridomorpha</taxon>
        <taxon>Ascaridoidea</taxon>
        <taxon>Toxocaridae</taxon>
        <taxon>Toxocara</taxon>
    </lineage>
</organism>
<keyword evidence="4 6" id="KW-0808">Transferase</keyword>
<dbReference type="PANTHER" id="PTHR48043:SF23">
    <property type="entry name" value="UDP-GLUCURONOSYLTRANSFERASE"/>
    <property type="match status" value="1"/>
</dbReference>
<dbReference type="GO" id="GO:0015020">
    <property type="term" value="F:glucuronosyltransferase activity"/>
    <property type="evidence" value="ECO:0007669"/>
    <property type="project" value="UniProtKB-EC"/>
</dbReference>
<keyword evidence="5" id="KW-0732">Signal</keyword>
<reference evidence="6 7" key="1">
    <citation type="submission" date="2014-11" db="EMBL/GenBank/DDBJ databases">
        <title>Genetic blueprint of the zoonotic pathogen Toxocara canis.</title>
        <authorList>
            <person name="Zhu X.-Q."/>
            <person name="Korhonen P.K."/>
            <person name="Cai H."/>
            <person name="Young N.D."/>
            <person name="Nejsum P."/>
            <person name="von Samson-Himmelstjerna G."/>
            <person name="Boag P.R."/>
            <person name="Tan P."/>
            <person name="Li Q."/>
            <person name="Min J."/>
            <person name="Yang Y."/>
            <person name="Wang X."/>
            <person name="Fang X."/>
            <person name="Hall R.S."/>
            <person name="Hofmann A."/>
            <person name="Sternberg P.W."/>
            <person name="Jex A.R."/>
            <person name="Gasser R.B."/>
        </authorList>
    </citation>
    <scope>NUCLEOTIDE SEQUENCE [LARGE SCALE GENOMIC DNA]</scope>
    <source>
        <strain evidence="6">PN_DK_2014</strain>
    </source>
</reference>
<keyword evidence="7" id="KW-1185">Reference proteome</keyword>
<protein>
    <recommendedName>
        <fullName evidence="2">glucuronosyltransferase</fullName>
        <ecNumber evidence="2">2.4.1.17</ecNumber>
    </recommendedName>
</protein>
<proteinExistence type="inferred from homology"/>
<evidence type="ECO:0000256" key="4">
    <source>
        <dbReference type="ARBA" id="ARBA00022679"/>
    </source>
</evidence>
<comment type="similarity">
    <text evidence="1">Belongs to the UDP-glycosyltransferase family.</text>
</comment>
<dbReference type="OMA" id="WKELMAS"/>
<dbReference type="EC" id="2.4.1.17" evidence="2"/>
<comment type="caution">
    <text evidence="6">The sequence shown here is derived from an EMBL/GenBank/DDBJ whole genome shotgun (WGS) entry which is preliminary data.</text>
</comment>
<dbReference type="OrthoDB" id="5835829at2759"/>
<feature type="chain" id="PRO_5002096476" description="glucuronosyltransferase" evidence="5">
    <location>
        <begin position="20"/>
        <end position="297"/>
    </location>
</feature>
<dbReference type="EMBL" id="JPKZ01000210">
    <property type="protein sequence ID" value="KHN88565.1"/>
    <property type="molecule type" value="Genomic_DNA"/>
</dbReference>
<dbReference type="SUPFAM" id="SSF53756">
    <property type="entry name" value="UDP-Glycosyltransferase/glycogen phosphorylase"/>
    <property type="match status" value="2"/>
</dbReference>
<gene>
    <name evidence="6" type="primary">ugt-55</name>
    <name evidence="6" type="ORF">Tcan_04042</name>
</gene>
<evidence type="ECO:0000256" key="5">
    <source>
        <dbReference type="SAM" id="SignalP"/>
    </source>
</evidence>
<name>A0A0B2W5K8_TOXCA</name>
<dbReference type="InterPro" id="IPR050271">
    <property type="entry name" value="UDP-glycosyltransferase"/>
</dbReference>
<keyword evidence="3" id="KW-0328">Glycosyltransferase</keyword>
<dbReference type="Proteomes" id="UP000031036">
    <property type="component" value="Unassembled WGS sequence"/>
</dbReference>
<accession>A0A0B2W5K8</accession>
<evidence type="ECO:0000256" key="3">
    <source>
        <dbReference type="ARBA" id="ARBA00022676"/>
    </source>
</evidence>
<evidence type="ECO:0000313" key="6">
    <source>
        <dbReference type="EMBL" id="KHN88565.1"/>
    </source>
</evidence>
<dbReference type="PANTHER" id="PTHR48043">
    <property type="entry name" value="EG:EG0003.4 PROTEIN-RELATED"/>
    <property type="match status" value="1"/>
</dbReference>
<dbReference type="AlphaFoldDB" id="A0A0B2W5K8"/>